<evidence type="ECO:0000256" key="7">
    <source>
        <dbReference type="RuleBase" id="RU365059"/>
    </source>
</evidence>
<dbReference type="InterPro" id="IPR030230">
    <property type="entry name" value="Gpn1/Npa3/XAB1"/>
</dbReference>
<sequence>MASAGTQPPVAVVCVGMAGSGKTTFMQRINAHLHTQSQNNPSTQPPYVLNLDPAVRSVPFDSNIDIRDSVNYKEVMKQYNLGPNGGILTSLNLFSTKIDQVMGILEKRCLPQEPTKPLPSHIIVDTPGQIEVFVWSASGNILLNSLASSFPTVIAYVIDTPRTSENTSTFMSNMLYAISILYKTKLPMILVFNKTDVKSEEQAVDWMRDFESFQNAVRAEEDEDREGAGYMGPLLNSMSLVLEEFYNQLSVVGVSSMTGHGVEDFFEAIEDKRAEFEKDYKPELERRRADAEERKSQVRDVEVNKMMKDMNVSSKAKSTGKYAKPEPETVSEAEDAEEDDDEDSDRGLVGRDEMDGEDEVNEAFEEGLKARYEAALRDGGASATSKTGAAANYIRSSQR</sequence>
<feature type="compositionally biased region" description="Acidic residues" evidence="8">
    <location>
        <begin position="329"/>
        <end position="344"/>
    </location>
</feature>
<evidence type="ECO:0000256" key="3">
    <source>
        <dbReference type="ARBA" id="ARBA00022553"/>
    </source>
</evidence>
<evidence type="ECO:0000313" key="9">
    <source>
        <dbReference type="EMBL" id="EME49479.1"/>
    </source>
</evidence>
<dbReference type="InterPro" id="IPR027417">
    <property type="entry name" value="P-loop_NTPase"/>
</dbReference>
<evidence type="ECO:0000256" key="1">
    <source>
        <dbReference type="ARBA" id="ARBA00005290"/>
    </source>
</evidence>
<dbReference type="OMA" id="MIIVFNK"/>
<dbReference type="GO" id="GO:0007064">
    <property type="term" value="P:mitotic sister chromatid cohesion"/>
    <property type="evidence" value="ECO:0007669"/>
    <property type="project" value="EnsemblFungi"/>
</dbReference>
<keyword evidence="5 7" id="KW-0378">Hydrolase</keyword>
<dbReference type="GO" id="GO:0016887">
    <property type="term" value="F:ATP hydrolysis activity"/>
    <property type="evidence" value="ECO:0007669"/>
    <property type="project" value="EnsemblFungi"/>
</dbReference>
<dbReference type="GO" id="GO:0005737">
    <property type="term" value="C:cytoplasm"/>
    <property type="evidence" value="ECO:0007669"/>
    <property type="project" value="UniProtKB-SubCell"/>
</dbReference>
<organism evidence="9 10">
    <name type="scientific">Dothistroma septosporum (strain NZE10 / CBS 128990)</name>
    <name type="common">Red band needle blight fungus</name>
    <name type="synonym">Mycosphaerella pini</name>
    <dbReference type="NCBI Taxonomy" id="675120"/>
    <lineage>
        <taxon>Eukaryota</taxon>
        <taxon>Fungi</taxon>
        <taxon>Dikarya</taxon>
        <taxon>Ascomycota</taxon>
        <taxon>Pezizomycotina</taxon>
        <taxon>Dothideomycetes</taxon>
        <taxon>Dothideomycetidae</taxon>
        <taxon>Mycosphaerellales</taxon>
        <taxon>Mycosphaerellaceae</taxon>
        <taxon>Dothistroma</taxon>
    </lineage>
</organism>
<dbReference type="FunFam" id="3.40.50.300:FF:000579">
    <property type="entry name" value="GPN-loop GTPase"/>
    <property type="match status" value="1"/>
</dbReference>
<dbReference type="GO" id="GO:0006606">
    <property type="term" value="P:protein import into nucleus"/>
    <property type="evidence" value="ECO:0007669"/>
    <property type="project" value="EnsemblFungi"/>
</dbReference>
<keyword evidence="3" id="KW-0597">Phosphoprotein</keyword>
<feature type="compositionally biased region" description="Basic and acidic residues" evidence="8">
    <location>
        <begin position="285"/>
        <end position="308"/>
    </location>
</feature>
<dbReference type="EC" id="3.6.5.-" evidence="7"/>
<dbReference type="GO" id="GO:0005634">
    <property type="term" value="C:nucleus"/>
    <property type="evidence" value="ECO:0007669"/>
    <property type="project" value="UniProtKB-SubCell"/>
</dbReference>
<dbReference type="GO" id="GO:0003924">
    <property type="term" value="F:GTPase activity"/>
    <property type="evidence" value="ECO:0007669"/>
    <property type="project" value="EnsemblFungi"/>
</dbReference>
<gene>
    <name evidence="9" type="ORF">DOTSEDRAFT_84859</name>
</gene>
<comment type="function">
    <text evidence="7">Small GTPase required for proper nuclear import of RNA polymerase II (RNAPII). May act at an RNAP assembly step prior to nuclear import.</text>
</comment>
<evidence type="ECO:0000256" key="6">
    <source>
        <dbReference type="ARBA" id="ARBA00023134"/>
    </source>
</evidence>
<keyword evidence="6 7" id="KW-0342">GTP-binding</keyword>
<dbReference type="OrthoDB" id="243313at2759"/>
<dbReference type="Pfam" id="PF03029">
    <property type="entry name" value="ATP_bind_1"/>
    <property type="match status" value="1"/>
</dbReference>
<dbReference type="GO" id="GO:0005525">
    <property type="term" value="F:GTP binding"/>
    <property type="evidence" value="ECO:0007669"/>
    <property type="project" value="UniProtKB-KW"/>
</dbReference>
<comment type="subunit">
    <text evidence="7">Binds to RNA polymerase II.</text>
</comment>
<reference evidence="10" key="1">
    <citation type="journal article" date="2012" name="PLoS Genet.">
        <title>The genomes of the fungal plant pathogens Cladosporium fulvum and Dothistroma septosporum reveal adaptation to different hosts and lifestyles but also signatures of common ancestry.</title>
        <authorList>
            <person name="de Wit P.J.G.M."/>
            <person name="van der Burgt A."/>
            <person name="Oekmen B."/>
            <person name="Stergiopoulos I."/>
            <person name="Abd-Elsalam K.A."/>
            <person name="Aerts A.L."/>
            <person name="Bahkali A.H."/>
            <person name="Beenen H.G."/>
            <person name="Chettri P."/>
            <person name="Cox M.P."/>
            <person name="Datema E."/>
            <person name="de Vries R.P."/>
            <person name="Dhillon B."/>
            <person name="Ganley A.R."/>
            <person name="Griffiths S.A."/>
            <person name="Guo Y."/>
            <person name="Hamelin R.C."/>
            <person name="Henrissat B."/>
            <person name="Kabir M.S."/>
            <person name="Jashni M.K."/>
            <person name="Kema G."/>
            <person name="Klaubauf S."/>
            <person name="Lapidus A."/>
            <person name="Levasseur A."/>
            <person name="Lindquist E."/>
            <person name="Mehrabi R."/>
            <person name="Ohm R.A."/>
            <person name="Owen T.J."/>
            <person name="Salamov A."/>
            <person name="Schwelm A."/>
            <person name="Schijlen E."/>
            <person name="Sun H."/>
            <person name="van den Burg H.A."/>
            <person name="van Ham R.C.H.J."/>
            <person name="Zhang S."/>
            <person name="Goodwin S.B."/>
            <person name="Grigoriev I.V."/>
            <person name="Collemare J."/>
            <person name="Bradshaw R.E."/>
        </authorList>
    </citation>
    <scope>NUCLEOTIDE SEQUENCE [LARGE SCALE GENOMIC DNA]</scope>
    <source>
        <strain evidence="10">NZE10 / CBS 128990</strain>
    </source>
</reference>
<dbReference type="PANTHER" id="PTHR21231">
    <property type="entry name" value="XPA-BINDING PROTEIN 1-RELATED"/>
    <property type="match status" value="1"/>
</dbReference>
<name>N1Q4E8_DOTSN</name>
<dbReference type="HOGENOM" id="CLU_037460_1_2_1"/>
<dbReference type="SUPFAM" id="SSF52540">
    <property type="entry name" value="P-loop containing nucleoside triphosphate hydrolases"/>
    <property type="match status" value="1"/>
</dbReference>
<protein>
    <recommendedName>
        <fullName evidence="7">GPN-loop GTPase</fullName>
        <ecNumber evidence="7">3.6.5.-</ecNumber>
    </recommendedName>
</protein>
<feature type="compositionally biased region" description="Acidic residues" evidence="8">
    <location>
        <begin position="354"/>
        <end position="365"/>
    </location>
</feature>
<evidence type="ECO:0000256" key="8">
    <source>
        <dbReference type="SAM" id="MobiDB-lite"/>
    </source>
</evidence>
<feature type="compositionally biased region" description="Low complexity" evidence="8">
    <location>
        <begin position="379"/>
        <end position="391"/>
    </location>
</feature>
<dbReference type="InterPro" id="IPR004130">
    <property type="entry name" value="Gpn"/>
</dbReference>
<keyword evidence="10" id="KW-1185">Reference proteome</keyword>
<proteinExistence type="inferred from homology"/>
<dbReference type="eggNOG" id="KOG1532">
    <property type="taxonomic scope" value="Eukaryota"/>
</dbReference>
<dbReference type="EMBL" id="KB446535">
    <property type="protein sequence ID" value="EME49479.1"/>
    <property type="molecule type" value="Genomic_DNA"/>
</dbReference>
<dbReference type="STRING" id="675120.N1Q4E8"/>
<accession>N1Q4E8</accession>
<evidence type="ECO:0000256" key="2">
    <source>
        <dbReference type="ARBA" id="ARBA00022490"/>
    </source>
</evidence>
<dbReference type="CDD" id="cd17870">
    <property type="entry name" value="GPN1"/>
    <property type="match status" value="1"/>
</dbReference>
<feature type="region of interest" description="Disordered" evidence="8">
    <location>
        <begin position="285"/>
        <end position="399"/>
    </location>
</feature>
<comment type="subcellular location">
    <subcellularLocation>
        <location evidence="7">Cytoplasm</location>
    </subcellularLocation>
    <subcellularLocation>
        <location evidence="7">Nucleus</location>
    </subcellularLocation>
</comment>
<reference evidence="9 10" key="2">
    <citation type="journal article" date="2012" name="PLoS Pathog.">
        <title>Diverse lifestyles and strategies of plant pathogenesis encoded in the genomes of eighteen Dothideomycetes fungi.</title>
        <authorList>
            <person name="Ohm R.A."/>
            <person name="Feau N."/>
            <person name="Henrissat B."/>
            <person name="Schoch C.L."/>
            <person name="Horwitz B.A."/>
            <person name="Barry K.W."/>
            <person name="Condon B.J."/>
            <person name="Copeland A.C."/>
            <person name="Dhillon B."/>
            <person name="Glaser F."/>
            <person name="Hesse C.N."/>
            <person name="Kosti I."/>
            <person name="LaButti K."/>
            <person name="Lindquist E.A."/>
            <person name="Lucas S."/>
            <person name="Salamov A.A."/>
            <person name="Bradshaw R.E."/>
            <person name="Ciuffetti L."/>
            <person name="Hamelin R.C."/>
            <person name="Kema G.H.J."/>
            <person name="Lawrence C."/>
            <person name="Scott J.A."/>
            <person name="Spatafora J.W."/>
            <person name="Turgeon B.G."/>
            <person name="de Wit P.J.G.M."/>
            <person name="Zhong S."/>
            <person name="Goodwin S.B."/>
            <person name="Grigoriev I.V."/>
        </authorList>
    </citation>
    <scope>NUCLEOTIDE SEQUENCE [LARGE SCALE GENOMIC DNA]</scope>
    <source>
        <strain evidence="10">NZE10 / CBS 128990</strain>
    </source>
</reference>
<keyword evidence="2 7" id="KW-0963">Cytoplasm</keyword>
<evidence type="ECO:0000313" key="10">
    <source>
        <dbReference type="Proteomes" id="UP000016933"/>
    </source>
</evidence>
<dbReference type="PANTHER" id="PTHR21231:SF8">
    <property type="entry name" value="GPN-LOOP GTPASE 1"/>
    <property type="match status" value="1"/>
</dbReference>
<feature type="compositionally biased region" description="Basic and acidic residues" evidence="8">
    <location>
        <begin position="366"/>
        <end position="376"/>
    </location>
</feature>
<dbReference type="Proteomes" id="UP000016933">
    <property type="component" value="Unassembled WGS sequence"/>
</dbReference>
<dbReference type="Gene3D" id="3.40.50.300">
    <property type="entry name" value="P-loop containing nucleotide triphosphate hydrolases"/>
    <property type="match status" value="1"/>
</dbReference>
<keyword evidence="4 7" id="KW-0547">Nucleotide-binding</keyword>
<evidence type="ECO:0000256" key="5">
    <source>
        <dbReference type="ARBA" id="ARBA00022801"/>
    </source>
</evidence>
<comment type="similarity">
    <text evidence="1 7">Belongs to the GPN-loop GTPase family.</text>
</comment>
<dbReference type="AlphaFoldDB" id="N1Q4E8"/>
<evidence type="ECO:0000256" key="4">
    <source>
        <dbReference type="ARBA" id="ARBA00022741"/>
    </source>
</evidence>